<proteinExistence type="predicted"/>
<dbReference type="AlphaFoldDB" id="A0A7G2CEP7"/>
<evidence type="ECO:0000313" key="3">
    <source>
        <dbReference type="EMBL" id="CAD2217153.1"/>
    </source>
</evidence>
<evidence type="ECO:0000256" key="1">
    <source>
        <dbReference type="SAM" id="Coils"/>
    </source>
</evidence>
<feature type="compositionally biased region" description="Basic and acidic residues" evidence="2">
    <location>
        <begin position="690"/>
        <end position="706"/>
    </location>
</feature>
<keyword evidence="4" id="KW-1185">Reference proteome</keyword>
<evidence type="ECO:0000313" key="4">
    <source>
        <dbReference type="Proteomes" id="UP000515908"/>
    </source>
</evidence>
<feature type="region of interest" description="Disordered" evidence="2">
    <location>
        <begin position="469"/>
        <end position="488"/>
    </location>
</feature>
<reference evidence="3 4" key="1">
    <citation type="submission" date="2020-08" db="EMBL/GenBank/DDBJ databases">
        <authorList>
            <person name="Newling K."/>
            <person name="Davey J."/>
            <person name="Forrester S."/>
        </authorList>
    </citation>
    <scope>NUCLEOTIDE SEQUENCE [LARGE SCALE GENOMIC DNA]</scope>
    <source>
        <strain evidence="4">Crithidia deanei Carvalho (ATCC PRA-265)</strain>
    </source>
</reference>
<dbReference type="VEuPathDB" id="TriTrypDB:ADEAN_000463100"/>
<feature type="coiled-coil region" evidence="1">
    <location>
        <begin position="524"/>
        <end position="633"/>
    </location>
</feature>
<protein>
    <recommendedName>
        <fullName evidence="5">Kinesin motor domain containing protein</fullName>
    </recommendedName>
</protein>
<keyword evidence="1" id="KW-0175">Coiled coil</keyword>
<dbReference type="Proteomes" id="UP000515908">
    <property type="component" value="Chromosome 08"/>
</dbReference>
<evidence type="ECO:0008006" key="5">
    <source>
        <dbReference type="Google" id="ProtNLM"/>
    </source>
</evidence>
<name>A0A7G2CEP7_9TRYP</name>
<feature type="region of interest" description="Disordered" evidence="2">
    <location>
        <begin position="641"/>
        <end position="706"/>
    </location>
</feature>
<accession>A0A7G2CEP7</accession>
<sequence length="706" mass="80560">MLVGVRLFSAAEVTGGDRSLERYYSVYEGDHNMTIVDVTDNRARKVLNFDFSWNHNRALFRDSILPLLQMVTDGRKLQASIVIDGSQSSRKKIIGGKESTVVQSTEYILGLDTVETVYMAVVALESNNRLADCLGATAESDGDSEPVVMEDTKDHFTSVEDATYVDCREEEGHRLLHALDSLVLDTKHQVFSFIIVFRDSDRMPNTTVQFVSLSVEEVSRGMKSTRHCISSSASLIECRSPSLSFAGTKFSFLLKPAMLGFQPGLWVSCLSPVSATHPSERESFKEAFCVAQLASKVFSSRVGVRENAGMLLPRDEERVNPFNAPDADVIDRRMLDTPFRQKHSQASPRQHDASFQSPIRDIKEDLLTAQAPPGMIPSIERERSDSMAAKHQGEDTCSAHYELSNYKKMMDGALGQLRSDMRTYIAQLENTKHELVQQKSIEESAMEENLMLRQQVDALLKVRDELKAQLQSSAEPQESSPKPVYPDQSEMYAARTTELLDMIEYHQQEIQSHVRREESYRNRVLELTALLTEKEERIIQQETEIKLLKNSHKEQVNSYAAEYEERNAALEQEVLRMKEHVRELKRHRQQQEGEMEELKKMLRSTTMQKSHLEKEAVNNADIAQEMMRKLKSQYETKIGAMQRDDGSSHSPTPNRSSNNATAQHSRFVPEREVFQSGSFQSRNGNHNRKKSFDEFMNEEPRYKLHR</sequence>
<feature type="compositionally biased region" description="Polar residues" evidence="2">
    <location>
        <begin position="675"/>
        <end position="684"/>
    </location>
</feature>
<evidence type="ECO:0000256" key="2">
    <source>
        <dbReference type="SAM" id="MobiDB-lite"/>
    </source>
</evidence>
<feature type="compositionally biased region" description="Polar residues" evidence="2">
    <location>
        <begin position="469"/>
        <end position="480"/>
    </location>
</feature>
<organism evidence="3 4">
    <name type="scientific">Angomonas deanei</name>
    <dbReference type="NCBI Taxonomy" id="59799"/>
    <lineage>
        <taxon>Eukaryota</taxon>
        <taxon>Discoba</taxon>
        <taxon>Euglenozoa</taxon>
        <taxon>Kinetoplastea</taxon>
        <taxon>Metakinetoplastina</taxon>
        <taxon>Trypanosomatida</taxon>
        <taxon>Trypanosomatidae</taxon>
        <taxon>Strigomonadinae</taxon>
        <taxon>Angomonas</taxon>
    </lineage>
</organism>
<feature type="compositionally biased region" description="Polar residues" evidence="2">
    <location>
        <begin position="648"/>
        <end position="664"/>
    </location>
</feature>
<dbReference type="EMBL" id="LR877152">
    <property type="protein sequence ID" value="CAD2217153.1"/>
    <property type="molecule type" value="Genomic_DNA"/>
</dbReference>
<feature type="coiled-coil region" evidence="1">
    <location>
        <begin position="414"/>
        <end position="469"/>
    </location>
</feature>
<gene>
    <name evidence="3" type="ORF">ADEAN_000463100</name>
</gene>
<dbReference type="OrthoDB" id="2155209at2759"/>